<organism evidence="1 2">
    <name type="scientific">Ilex paraguariensis</name>
    <name type="common">yerba mate</name>
    <dbReference type="NCBI Taxonomy" id="185542"/>
    <lineage>
        <taxon>Eukaryota</taxon>
        <taxon>Viridiplantae</taxon>
        <taxon>Streptophyta</taxon>
        <taxon>Embryophyta</taxon>
        <taxon>Tracheophyta</taxon>
        <taxon>Spermatophyta</taxon>
        <taxon>Magnoliopsida</taxon>
        <taxon>eudicotyledons</taxon>
        <taxon>Gunneridae</taxon>
        <taxon>Pentapetalae</taxon>
        <taxon>asterids</taxon>
        <taxon>campanulids</taxon>
        <taxon>Aquifoliales</taxon>
        <taxon>Aquifoliaceae</taxon>
        <taxon>Ilex</taxon>
    </lineage>
</organism>
<keyword evidence="2" id="KW-1185">Reference proteome</keyword>
<evidence type="ECO:0000313" key="2">
    <source>
        <dbReference type="Proteomes" id="UP001642360"/>
    </source>
</evidence>
<gene>
    <name evidence="1" type="ORF">ILEXP_LOCUS8737</name>
</gene>
<accession>A0ABC8R938</accession>
<proteinExistence type="predicted"/>
<reference evidence="1 2" key="1">
    <citation type="submission" date="2024-02" db="EMBL/GenBank/DDBJ databases">
        <authorList>
            <person name="Vignale AGUSTIN F."/>
            <person name="Sosa J E."/>
            <person name="Modenutti C."/>
        </authorList>
    </citation>
    <scope>NUCLEOTIDE SEQUENCE [LARGE SCALE GENOMIC DNA]</scope>
</reference>
<protein>
    <submittedName>
        <fullName evidence="1">Uncharacterized protein</fullName>
    </submittedName>
</protein>
<sequence length="74" mass="8132">DALSAFSCGGGSILTRPAWREVHIEEEEGRIRNNNGTDGWIGTNSKSKKILSCYKRGEGSWHSTNELTNPAKLV</sequence>
<name>A0ABC8R938_9AQUA</name>
<dbReference type="EMBL" id="CAUOFW020001108">
    <property type="protein sequence ID" value="CAK9141205.1"/>
    <property type="molecule type" value="Genomic_DNA"/>
</dbReference>
<dbReference type="AlphaFoldDB" id="A0ABC8R938"/>
<feature type="non-terminal residue" evidence="1">
    <location>
        <position position="1"/>
    </location>
</feature>
<dbReference type="Proteomes" id="UP001642360">
    <property type="component" value="Unassembled WGS sequence"/>
</dbReference>
<evidence type="ECO:0000313" key="1">
    <source>
        <dbReference type="EMBL" id="CAK9141205.1"/>
    </source>
</evidence>
<comment type="caution">
    <text evidence="1">The sequence shown here is derived from an EMBL/GenBank/DDBJ whole genome shotgun (WGS) entry which is preliminary data.</text>
</comment>